<dbReference type="Gene3D" id="3.10.100.10">
    <property type="entry name" value="Mannose-Binding Protein A, subunit A"/>
    <property type="match status" value="3"/>
</dbReference>
<reference evidence="3" key="2">
    <citation type="submission" date="2025-09" db="UniProtKB">
        <authorList>
            <consortium name="Ensembl"/>
        </authorList>
    </citation>
    <scope>IDENTIFICATION</scope>
</reference>
<evidence type="ECO:0000259" key="2">
    <source>
        <dbReference type="PROSITE" id="PS50041"/>
    </source>
</evidence>
<dbReference type="InterPro" id="IPR018378">
    <property type="entry name" value="C-type_lectin_CS"/>
</dbReference>
<protein>
    <recommendedName>
        <fullName evidence="2">C-type lectin domain-containing protein</fullName>
    </recommendedName>
</protein>
<name>A0A3B5MMI9_9TELE</name>
<dbReference type="SUPFAM" id="SSF56436">
    <property type="entry name" value="C-type lectin-like"/>
    <property type="match status" value="3"/>
</dbReference>
<dbReference type="InterPro" id="IPR016187">
    <property type="entry name" value="CTDL_fold"/>
</dbReference>
<accession>A0A3B5MMI9</accession>
<reference evidence="3" key="1">
    <citation type="submission" date="2025-08" db="UniProtKB">
        <authorList>
            <consortium name="Ensembl"/>
        </authorList>
    </citation>
    <scope>IDENTIFICATION</scope>
</reference>
<feature type="domain" description="C-type lectin" evidence="2">
    <location>
        <begin position="137"/>
        <end position="196"/>
    </location>
</feature>
<dbReference type="PANTHER" id="PTHR45784:SF3">
    <property type="entry name" value="C-TYPE LECTIN DOMAIN FAMILY 4 MEMBER K-LIKE-RELATED"/>
    <property type="match status" value="1"/>
</dbReference>
<evidence type="ECO:0000313" key="4">
    <source>
        <dbReference type="Proteomes" id="UP000261380"/>
    </source>
</evidence>
<dbReference type="PROSITE" id="PS00615">
    <property type="entry name" value="C_TYPE_LECTIN_1"/>
    <property type="match status" value="1"/>
</dbReference>
<evidence type="ECO:0000256" key="1">
    <source>
        <dbReference type="ARBA" id="ARBA00023157"/>
    </source>
</evidence>
<dbReference type="Pfam" id="PF00059">
    <property type="entry name" value="Lectin_C"/>
    <property type="match status" value="3"/>
</dbReference>
<dbReference type="Ensembl" id="ENSXCOT00000022634.1">
    <property type="protein sequence ID" value="ENSXCOP00000022361.1"/>
    <property type="gene ID" value="ENSXCOG00000016700.1"/>
</dbReference>
<proteinExistence type="predicted"/>
<keyword evidence="1" id="KW-1015">Disulfide bond</keyword>
<dbReference type="AlphaFoldDB" id="A0A3B5MMI9"/>
<sequence length="318" mass="36818">KYQSLLFSNRERYFLSLSSVSSERHYHFIYEPKNWTDARSYCRETYTDLVTVDNQDVVTILNNMSKYGWIGLYLDTWKWSDGHMYGFQHWAEGKPDVETVPCSVATFGSSGAWVDWTLPPVSTELSSQLLQTSSSNNWTEAQSYCRQRYTDLVTVDSRCLDVAVSRSVRQAWIGLYFDVISWRWSLSDGGFYRSLWFSSGLFPGQTAKFFYISTSMNWTDAQSYCRLHYTDLASVRSLQENEQIRTARPAGLTVWIGLYKDTWKWSNGNLFLFSYWASGEPQGGVENCTVANFRLSGQWEDWPCGLEKTFVCTGYIIQ</sequence>
<dbReference type="PROSITE" id="PS50041">
    <property type="entry name" value="C_TYPE_LECTIN_2"/>
    <property type="match status" value="3"/>
</dbReference>
<dbReference type="PANTHER" id="PTHR45784">
    <property type="entry name" value="C-TYPE LECTIN DOMAIN FAMILY 20 MEMBER A-RELATED"/>
    <property type="match status" value="1"/>
</dbReference>
<evidence type="ECO:0000313" key="3">
    <source>
        <dbReference type="Ensembl" id="ENSXCOP00000022361.1"/>
    </source>
</evidence>
<dbReference type="SMART" id="SM00034">
    <property type="entry name" value="CLECT"/>
    <property type="match status" value="2"/>
</dbReference>
<dbReference type="InterPro" id="IPR016186">
    <property type="entry name" value="C-type_lectin-like/link_sf"/>
</dbReference>
<feature type="domain" description="C-type lectin" evidence="2">
    <location>
        <begin position="209"/>
        <end position="313"/>
    </location>
</feature>
<feature type="domain" description="C-type lectin" evidence="2">
    <location>
        <begin position="21"/>
        <end position="115"/>
    </location>
</feature>
<dbReference type="Proteomes" id="UP000261380">
    <property type="component" value="Unplaced"/>
</dbReference>
<dbReference type="GeneTree" id="ENSGT01100000263473"/>
<organism evidence="3 4">
    <name type="scientific">Xiphophorus couchianus</name>
    <name type="common">Monterrey platyfish</name>
    <dbReference type="NCBI Taxonomy" id="32473"/>
    <lineage>
        <taxon>Eukaryota</taxon>
        <taxon>Metazoa</taxon>
        <taxon>Chordata</taxon>
        <taxon>Craniata</taxon>
        <taxon>Vertebrata</taxon>
        <taxon>Euteleostomi</taxon>
        <taxon>Actinopterygii</taxon>
        <taxon>Neopterygii</taxon>
        <taxon>Teleostei</taxon>
        <taxon>Neoteleostei</taxon>
        <taxon>Acanthomorphata</taxon>
        <taxon>Ovalentaria</taxon>
        <taxon>Atherinomorphae</taxon>
        <taxon>Cyprinodontiformes</taxon>
        <taxon>Poeciliidae</taxon>
        <taxon>Poeciliinae</taxon>
        <taxon>Xiphophorus</taxon>
    </lineage>
</organism>
<dbReference type="InterPro" id="IPR001304">
    <property type="entry name" value="C-type_lectin-like"/>
</dbReference>
<keyword evidence="4" id="KW-1185">Reference proteome</keyword>